<evidence type="ECO:0000313" key="2">
    <source>
        <dbReference type="Proteomes" id="UP001500483"/>
    </source>
</evidence>
<reference evidence="2" key="1">
    <citation type="journal article" date="2019" name="Int. J. Syst. Evol. Microbiol.">
        <title>The Global Catalogue of Microorganisms (GCM) 10K type strain sequencing project: providing services to taxonomists for standard genome sequencing and annotation.</title>
        <authorList>
            <consortium name="The Broad Institute Genomics Platform"/>
            <consortium name="The Broad Institute Genome Sequencing Center for Infectious Disease"/>
            <person name="Wu L."/>
            <person name="Ma J."/>
        </authorList>
    </citation>
    <scope>NUCLEOTIDE SEQUENCE [LARGE SCALE GENOMIC DNA]</scope>
    <source>
        <strain evidence="2">JCM 9687</strain>
    </source>
</reference>
<proteinExistence type="predicted"/>
<keyword evidence="2" id="KW-1185">Reference proteome</keyword>
<dbReference type="Proteomes" id="UP001500483">
    <property type="component" value="Unassembled WGS sequence"/>
</dbReference>
<dbReference type="RefSeq" id="WP_344925519.1">
    <property type="nucleotide sequence ID" value="NZ_BAAAYK010000038.1"/>
</dbReference>
<protein>
    <submittedName>
        <fullName evidence="1">Uncharacterized protein</fullName>
    </submittedName>
</protein>
<gene>
    <name evidence="1" type="ORF">GCM10020366_18050</name>
</gene>
<sequence>MSHEHQPERHFWLPVPDSGDLVRHAFRGRRWENQPADDSVCGRRLAMAQPCELDWCRAPTCPDCNDTLKNERP</sequence>
<comment type="caution">
    <text evidence="1">The sequence shown here is derived from an EMBL/GenBank/DDBJ whole genome shotgun (WGS) entry which is preliminary data.</text>
</comment>
<accession>A0ABP6RKP3</accession>
<evidence type="ECO:0000313" key="1">
    <source>
        <dbReference type="EMBL" id="GAA3355940.1"/>
    </source>
</evidence>
<organism evidence="1 2">
    <name type="scientific">Saccharopolyspora gregorii</name>
    <dbReference type="NCBI Taxonomy" id="33914"/>
    <lineage>
        <taxon>Bacteria</taxon>
        <taxon>Bacillati</taxon>
        <taxon>Actinomycetota</taxon>
        <taxon>Actinomycetes</taxon>
        <taxon>Pseudonocardiales</taxon>
        <taxon>Pseudonocardiaceae</taxon>
        <taxon>Saccharopolyspora</taxon>
    </lineage>
</organism>
<dbReference type="EMBL" id="BAAAYK010000038">
    <property type="protein sequence ID" value="GAA3355940.1"/>
    <property type="molecule type" value="Genomic_DNA"/>
</dbReference>
<name>A0ABP6RKP3_9PSEU</name>